<accession>A0A2Z5MRS4</accession>
<evidence type="ECO:0000313" key="1">
    <source>
        <dbReference type="EMBL" id="AXF19438.1"/>
    </source>
</evidence>
<proteinExistence type="predicted"/>
<dbReference type="Proteomes" id="UP000253104">
    <property type="component" value="Chromosome mHSR5_A"/>
</dbReference>
<reference evidence="1 2" key="1">
    <citation type="journal article" date="2018" name="ISME J.">
        <title>Involvement of Burkholderiaceae and sulfurous volatiles in disease-suppressive soils.</title>
        <authorList>
            <person name="Carrion V.J."/>
            <person name="Cordovez V."/>
            <person name="Tyc O."/>
            <person name="Etalo D.W."/>
            <person name="de Bruijn I."/>
            <person name="de Jager V.C."/>
            <person name="Medema M.H."/>
            <person name="Eberl L."/>
            <person name="Raaijmakers J.M."/>
        </authorList>
    </citation>
    <scope>NUCLEOTIDE SEQUENCE [LARGE SCALE GENOMIC DNA]</scope>
    <source>
        <strain evidence="2">mHSR5</strain>
    </source>
</reference>
<name>A0A2Z5MRS4_BURPY</name>
<gene>
    <name evidence="1" type="ORF">CUJ89_02190</name>
</gene>
<dbReference type="AlphaFoldDB" id="A0A2Z5MRS4"/>
<protein>
    <submittedName>
        <fullName evidence="1">Uncharacterized protein</fullName>
    </submittedName>
</protein>
<organism evidence="1 2">
    <name type="scientific">Burkholderia pyrrocinia</name>
    <name type="common">Pseudomonas pyrrocinia</name>
    <dbReference type="NCBI Taxonomy" id="60550"/>
    <lineage>
        <taxon>Bacteria</taxon>
        <taxon>Pseudomonadati</taxon>
        <taxon>Pseudomonadota</taxon>
        <taxon>Betaproteobacteria</taxon>
        <taxon>Burkholderiales</taxon>
        <taxon>Burkholderiaceae</taxon>
        <taxon>Burkholderia</taxon>
        <taxon>Burkholderia cepacia complex</taxon>
    </lineage>
</organism>
<dbReference type="EMBL" id="CP024902">
    <property type="protein sequence ID" value="AXF19438.1"/>
    <property type="molecule type" value="Genomic_DNA"/>
</dbReference>
<evidence type="ECO:0000313" key="2">
    <source>
        <dbReference type="Proteomes" id="UP000253104"/>
    </source>
</evidence>
<sequence>MQALPTVRHRETTQCQHLSTQRNRLDAVVSGDTVFTHFHVVSVEAKHFILFVIFGSALQDDCYRVPLAYAIDTIRHIVDDIERFISAP</sequence>